<dbReference type="EMBL" id="ABIA03000002">
    <property type="protein sequence ID" value="EDQ32187.1"/>
    <property type="molecule type" value="Genomic_DNA"/>
</dbReference>
<feature type="compositionally biased region" description="Low complexity" evidence="3">
    <location>
        <begin position="224"/>
        <end position="240"/>
    </location>
</feature>
<keyword evidence="5" id="KW-1185">Reference proteome</keyword>
<dbReference type="eggNOG" id="COG1842">
    <property type="taxonomic scope" value="Bacteria"/>
</dbReference>
<keyword evidence="2" id="KW-0175">Coiled coil</keyword>
<name>A9DCQ8_HOEPD</name>
<dbReference type="Pfam" id="PF04012">
    <property type="entry name" value="PspA_IM30"/>
    <property type="match status" value="1"/>
</dbReference>
<feature type="coiled-coil region" evidence="2">
    <location>
        <begin position="87"/>
        <end position="114"/>
    </location>
</feature>
<organism evidence="4 5">
    <name type="scientific">Hoeflea phototrophica (strain DSM 17068 / NCIMB 14078 / DFL-43)</name>
    <dbReference type="NCBI Taxonomy" id="411684"/>
    <lineage>
        <taxon>Bacteria</taxon>
        <taxon>Pseudomonadati</taxon>
        <taxon>Pseudomonadota</taxon>
        <taxon>Alphaproteobacteria</taxon>
        <taxon>Hyphomicrobiales</taxon>
        <taxon>Rhizobiaceae</taxon>
        <taxon>Hoeflea</taxon>
    </lineage>
</organism>
<evidence type="ECO:0000256" key="2">
    <source>
        <dbReference type="SAM" id="Coils"/>
    </source>
</evidence>
<dbReference type="RefSeq" id="WP_007197162.1">
    <property type="nucleotide sequence ID" value="NZ_CM002917.1"/>
</dbReference>
<dbReference type="InterPro" id="IPR007157">
    <property type="entry name" value="PspA_VIPP1"/>
</dbReference>
<sequence length="240" mass="26008">MFKRLSALVRGTVWNAAEDVTDRNAIVVLDQQIRDCVQALTQARKAVALAEAEFRQEAKQHSRIAARIEDLENRTMTAMQAGKNELAREAAEMIASLEADSKASEETQARFEREIFRLRASVKDASTRLSALKRGQQVSTAAARVRQLRAGEGIGGKSALRDAEETLQRLKVRQTQADLVEASLVSMDREASPDGMIERLADAGCGTPVRTSADDVLARLAGRQPAASPSSTQTSTSADA</sequence>
<evidence type="ECO:0000256" key="3">
    <source>
        <dbReference type="SAM" id="MobiDB-lite"/>
    </source>
</evidence>
<evidence type="ECO:0000313" key="5">
    <source>
        <dbReference type="Proteomes" id="UP000004291"/>
    </source>
</evidence>
<dbReference type="AlphaFoldDB" id="A9DCQ8"/>
<reference evidence="4 5" key="1">
    <citation type="submission" date="2007-10" db="EMBL/GenBank/DDBJ databases">
        <authorList>
            <person name="Wagner-Dobler I."/>
            <person name="Ferriera S."/>
            <person name="Johnson J."/>
            <person name="Kravitz S."/>
            <person name="Beeson K."/>
            <person name="Sutton G."/>
            <person name="Rogers Y.-H."/>
            <person name="Friedman R."/>
            <person name="Frazier M."/>
            <person name="Venter J.C."/>
        </authorList>
    </citation>
    <scope>NUCLEOTIDE SEQUENCE [LARGE SCALE GENOMIC DNA]</scope>
    <source>
        <strain evidence="4 5">DFL-43</strain>
    </source>
</reference>
<gene>
    <name evidence="4" type="ORF">HPDFL43_06892</name>
</gene>
<comment type="caution">
    <text evidence="4">The sequence shown here is derived from an EMBL/GenBank/DDBJ whole genome shotgun (WGS) entry which is preliminary data.</text>
</comment>
<comment type="similarity">
    <text evidence="1">Belongs to the PspA/Vipp/IM30 family.</text>
</comment>
<protein>
    <submittedName>
        <fullName evidence="4">Phage shock protein A (IM30), suppresses sigma54-dependent transcription</fullName>
    </submittedName>
</protein>
<feature type="region of interest" description="Disordered" evidence="3">
    <location>
        <begin position="220"/>
        <end position="240"/>
    </location>
</feature>
<dbReference type="Proteomes" id="UP000004291">
    <property type="component" value="Chromosome"/>
</dbReference>
<evidence type="ECO:0000313" key="4">
    <source>
        <dbReference type="EMBL" id="EDQ32187.1"/>
    </source>
</evidence>
<dbReference type="HOGENOM" id="CLU_102201_1_0_5"/>
<accession>A9DCQ8</accession>
<dbReference type="OrthoDB" id="7999550at2"/>
<proteinExistence type="inferred from homology"/>
<reference evidence="4 5" key="2">
    <citation type="submission" date="2012-06" db="EMBL/GenBank/DDBJ databases">
        <authorList>
            <person name="Fiebig A."/>
        </authorList>
    </citation>
    <scope>NUCLEOTIDE SEQUENCE [LARGE SCALE GENOMIC DNA]</scope>
    <source>
        <strain evidence="4 5">DFL-43</strain>
    </source>
</reference>
<evidence type="ECO:0000256" key="1">
    <source>
        <dbReference type="ARBA" id="ARBA00043985"/>
    </source>
</evidence>
<dbReference type="STRING" id="411684.HPDFL43_06892"/>